<keyword evidence="3" id="KW-1133">Transmembrane helix</keyword>
<dbReference type="SUPFAM" id="SSF56300">
    <property type="entry name" value="Metallo-dependent phosphatases"/>
    <property type="match status" value="1"/>
</dbReference>
<dbReference type="CDD" id="cd07381">
    <property type="entry name" value="MPP_CapA"/>
    <property type="match status" value="1"/>
</dbReference>
<feature type="compositionally biased region" description="Basic and acidic residues" evidence="2">
    <location>
        <begin position="1"/>
        <end position="15"/>
    </location>
</feature>
<sequence>MTLSRVDRAKEEREQRKKKKRNRLWGNAILGIVIIAAAIYGWQSGLIGGSAPDVNELTVEPAAGPSSDGADANEAKGQDDASGQRGDGGDAEGVQPKDQDSPGKEPVVRLSFVGDIMMAGKVEALVQEKGYDFPFQYVKGLLQAADLSIGNLETPLTTDGVPAEEKDFIYKTSPLAAEAIANAGIDIVNLANNHTMDQGEDGLLDTFKALNKANVKYVGAGKDSREAYTPVIVERQGIKMAILGFTRVIPDSSWYAGKNKPGVATTYEGTKEQAAKAIKEAKQQADLVIVIAHWGKEREDYPVEYQKELAQLYVDSGADLIVGGHPHVLQGFERYKDKWIAYSVGNFVFTLNELPKTWDTMVLQAECTKSGKCDLQMKPFRTDLGQPVPLEGEKGTELMKHVESISSRVSIDDHGRIESK</sequence>
<feature type="region of interest" description="Disordered" evidence="2">
    <location>
        <begin position="1"/>
        <end position="20"/>
    </location>
</feature>
<reference evidence="5 6" key="1">
    <citation type="submission" date="2022-05" db="EMBL/GenBank/DDBJ databases">
        <title>Genome Sequencing of Bee-Associated Microbes.</title>
        <authorList>
            <person name="Dunlap C."/>
        </authorList>
    </citation>
    <scope>NUCLEOTIDE SEQUENCE [LARGE SCALE GENOMIC DNA]</scope>
    <source>
        <strain evidence="5 6">NRRL NRS-1438</strain>
    </source>
</reference>
<comment type="caution">
    <text evidence="5">The sequence shown here is derived from an EMBL/GenBank/DDBJ whole genome shotgun (WGS) entry which is preliminary data.</text>
</comment>
<gene>
    <name evidence="5" type="ORF">M5X09_19675</name>
</gene>
<dbReference type="InterPro" id="IPR052169">
    <property type="entry name" value="CW_Biosynth-Accessory"/>
</dbReference>
<evidence type="ECO:0000259" key="4">
    <source>
        <dbReference type="SMART" id="SM00854"/>
    </source>
</evidence>
<dbReference type="InterPro" id="IPR019079">
    <property type="entry name" value="Capsule_synth_CapA"/>
</dbReference>
<feature type="domain" description="Capsule synthesis protein CapA" evidence="4">
    <location>
        <begin position="109"/>
        <end position="351"/>
    </location>
</feature>
<comment type="similarity">
    <text evidence="1">Belongs to the CapA family.</text>
</comment>
<accession>A0ABT4DWY2</accession>
<organism evidence="5 6">
    <name type="scientific">Paenibacillus apiarius</name>
    <dbReference type="NCBI Taxonomy" id="46240"/>
    <lineage>
        <taxon>Bacteria</taxon>
        <taxon>Bacillati</taxon>
        <taxon>Bacillota</taxon>
        <taxon>Bacilli</taxon>
        <taxon>Bacillales</taxon>
        <taxon>Paenibacillaceae</taxon>
        <taxon>Paenibacillus</taxon>
    </lineage>
</organism>
<feature type="region of interest" description="Disordered" evidence="2">
    <location>
        <begin position="57"/>
        <end position="106"/>
    </location>
</feature>
<evidence type="ECO:0000256" key="2">
    <source>
        <dbReference type="SAM" id="MobiDB-lite"/>
    </source>
</evidence>
<dbReference type="RefSeq" id="WP_087435137.1">
    <property type="nucleotide sequence ID" value="NZ_JAMDLV010000032.1"/>
</dbReference>
<keyword evidence="3" id="KW-0472">Membrane</keyword>
<name>A0ABT4DWY2_9BACL</name>
<evidence type="ECO:0000256" key="3">
    <source>
        <dbReference type="SAM" id="Phobius"/>
    </source>
</evidence>
<dbReference type="Gene3D" id="3.60.21.10">
    <property type="match status" value="1"/>
</dbReference>
<dbReference type="SMART" id="SM00854">
    <property type="entry name" value="PGA_cap"/>
    <property type="match status" value="1"/>
</dbReference>
<keyword evidence="3" id="KW-0812">Transmembrane</keyword>
<proteinExistence type="inferred from homology"/>
<evidence type="ECO:0000313" key="6">
    <source>
        <dbReference type="Proteomes" id="UP001207626"/>
    </source>
</evidence>
<feature type="compositionally biased region" description="Basic and acidic residues" evidence="2">
    <location>
        <begin position="95"/>
        <end position="106"/>
    </location>
</feature>
<protein>
    <submittedName>
        <fullName evidence="5">CapA family protein</fullName>
    </submittedName>
</protein>
<dbReference type="PANTHER" id="PTHR33393:SF13">
    <property type="entry name" value="PGA BIOSYNTHESIS PROTEIN CAPA"/>
    <property type="match status" value="1"/>
</dbReference>
<keyword evidence="6" id="KW-1185">Reference proteome</keyword>
<evidence type="ECO:0000256" key="1">
    <source>
        <dbReference type="ARBA" id="ARBA00005662"/>
    </source>
</evidence>
<dbReference type="InterPro" id="IPR029052">
    <property type="entry name" value="Metallo-depent_PP-like"/>
</dbReference>
<dbReference type="EMBL" id="JAMDLW010000027">
    <property type="protein sequence ID" value="MCY9521858.1"/>
    <property type="molecule type" value="Genomic_DNA"/>
</dbReference>
<dbReference type="PANTHER" id="PTHR33393">
    <property type="entry name" value="POLYGLUTAMINE SYNTHESIS ACCESSORY PROTEIN RV0574C-RELATED"/>
    <property type="match status" value="1"/>
</dbReference>
<dbReference type="Pfam" id="PF09587">
    <property type="entry name" value="PGA_cap"/>
    <property type="match status" value="1"/>
</dbReference>
<dbReference type="Proteomes" id="UP001207626">
    <property type="component" value="Unassembled WGS sequence"/>
</dbReference>
<evidence type="ECO:0000313" key="5">
    <source>
        <dbReference type="EMBL" id="MCY9521858.1"/>
    </source>
</evidence>
<feature type="transmembrane region" description="Helical" evidence="3">
    <location>
        <begin position="24"/>
        <end position="42"/>
    </location>
</feature>